<dbReference type="Gene3D" id="3.30.70.330">
    <property type="match status" value="1"/>
</dbReference>
<name>A0A7R8Z3L3_HERIL</name>
<dbReference type="SMART" id="SM00271">
    <property type="entry name" value="DnaJ"/>
    <property type="match status" value="1"/>
</dbReference>
<keyword evidence="3" id="KW-0963">Cytoplasm</keyword>
<evidence type="ECO:0000313" key="12">
    <source>
        <dbReference type="Proteomes" id="UP000594454"/>
    </source>
</evidence>
<dbReference type="FunCoup" id="A0A7R8Z3L3">
    <property type="interactions" value="1598"/>
</dbReference>
<evidence type="ECO:0000256" key="5">
    <source>
        <dbReference type="ARBA" id="ARBA00023186"/>
    </source>
</evidence>
<accession>A0A7R8Z3L3</accession>
<dbReference type="OMA" id="NPLHFQW"/>
<feature type="compositionally biased region" description="Basic and acidic residues" evidence="9">
    <location>
        <begin position="87"/>
        <end position="108"/>
    </location>
</feature>
<dbReference type="GO" id="GO:0003723">
    <property type="term" value="F:RNA binding"/>
    <property type="evidence" value="ECO:0007669"/>
    <property type="project" value="UniProtKB-KW"/>
</dbReference>
<dbReference type="OrthoDB" id="259708at2759"/>
<feature type="region of interest" description="Disordered" evidence="9">
    <location>
        <begin position="87"/>
        <end position="122"/>
    </location>
</feature>
<keyword evidence="4" id="KW-0694">RNA-binding</keyword>
<dbReference type="PRINTS" id="PR00625">
    <property type="entry name" value="JDOMAIN"/>
</dbReference>
<dbReference type="CDD" id="cd12429">
    <property type="entry name" value="RRM_DNAJC17"/>
    <property type="match status" value="1"/>
</dbReference>
<evidence type="ECO:0000259" key="10">
    <source>
        <dbReference type="PROSITE" id="PS50076"/>
    </source>
</evidence>
<reference evidence="11 12" key="1">
    <citation type="submission" date="2020-11" db="EMBL/GenBank/DDBJ databases">
        <authorList>
            <person name="Wallbank WR R."/>
            <person name="Pardo Diaz C."/>
            <person name="Kozak K."/>
            <person name="Martin S."/>
            <person name="Jiggins C."/>
            <person name="Moest M."/>
            <person name="Warren A I."/>
            <person name="Generalovic N T."/>
            <person name="Byers J.R.P. K."/>
            <person name="Montejo-Kovacevich G."/>
            <person name="Yen C E."/>
        </authorList>
    </citation>
    <scope>NUCLEOTIDE SEQUENCE [LARGE SCALE GENOMIC DNA]</scope>
</reference>
<dbReference type="Pfam" id="PF00076">
    <property type="entry name" value="RRM_1"/>
    <property type="match status" value="1"/>
</dbReference>
<evidence type="ECO:0000256" key="2">
    <source>
        <dbReference type="ARBA" id="ARBA00004496"/>
    </source>
</evidence>
<dbReference type="CDD" id="cd06257">
    <property type="entry name" value="DnaJ"/>
    <property type="match status" value="1"/>
</dbReference>
<protein>
    <recommendedName>
        <fullName evidence="8">DnaJ homolog subfamily C member 17</fullName>
    </recommendedName>
</protein>
<feature type="domain" description="J" evidence="10">
    <location>
        <begin position="11"/>
        <end position="76"/>
    </location>
</feature>
<dbReference type="Gene3D" id="1.10.287.110">
    <property type="entry name" value="DnaJ domain"/>
    <property type="match status" value="1"/>
</dbReference>
<evidence type="ECO:0000256" key="8">
    <source>
        <dbReference type="ARBA" id="ARBA00074360"/>
    </source>
</evidence>
<dbReference type="SUPFAM" id="SSF46565">
    <property type="entry name" value="Chaperone J-domain"/>
    <property type="match status" value="1"/>
</dbReference>
<dbReference type="PANTHER" id="PTHR44313:SF1">
    <property type="entry name" value="DNAJ HOMOLOG SUBFAMILY C MEMBER 17"/>
    <property type="match status" value="1"/>
</dbReference>
<evidence type="ECO:0000256" key="9">
    <source>
        <dbReference type="SAM" id="MobiDB-lite"/>
    </source>
</evidence>
<evidence type="ECO:0000256" key="1">
    <source>
        <dbReference type="ARBA" id="ARBA00004123"/>
    </source>
</evidence>
<comment type="function">
    <text evidence="7">May negatively affect PAX8-induced thyroglobulin/TG transcription.</text>
</comment>
<evidence type="ECO:0000313" key="11">
    <source>
        <dbReference type="EMBL" id="CAD7092102.1"/>
    </source>
</evidence>
<dbReference type="PANTHER" id="PTHR44313">
    <property type="entry name" value="DNAJ HOMOLOG SUBFAMILY C MEMBER 17"/>
    <property type="match status" value="1"/>
</dbReference>
<keyword evidence="12" id="KW-1185">Reference proteome</keyword>
<dbReference type="InterPro" id="IPR036869">
    <property type="entry name" value="J_dom_sf"/>
</dbReference>
<organism evidence="11 12">
    <name type="scientific">Hermetia illucens</name>
    <name type="common">Black soldier fly</name>
    <dbReference type="NCBI Taxonomy" id="343691"/>
    <lineage>
        <taxon>Eukaryota</taxon>
        <taxon>Metazoa</taxon>
        <taxon>Ecdysozoa</taxon>
        <taxon>Arthropoda</taxon>
        <taxon>Hexapoda</taxon>
        <taxon>Insecta</taxon>
        <taxon>Pterygota</taxon>
        <taxon>Neoptera</taxon>
        <taxon>Endopterygota</taxon>
        <taxon>Diptera</taxon>
        <taxon>Brachycera</taxon>
        <taxon>Stratiomyomorpha</taxon>
        <taxon>Stratiomyidae</taxon>
        <taxon>Hermetiinae</taxon>
        <taxon>Hermetia</taxon>
    </lineage>
</organism>
<dbReference type="GO" id="GO:0005681">
    <property type="term" value="C:spliceosomal complex"/>
    <property type="evidence" value="ECO:0007669"/>
    <property type="project" value="TreeGrafter"/>
</dbReference>
<dbReference type="SUPFAM" id="SSF54928">
    <property type="entry name" value="RNA-binding domain, RBD"/>
    <property type="match status" value="1"/>
</dbReference>
<comment type="subcellular location">
    <subcellularLocation>
        <location evidence="2">Cytoplasm</location>
    </subcellularLocation>
    <subcellularLocation>
        <location evidence="1">Nucleus</location>
    </subcellularLocation>
</comment>
<gene>
    <name evidence="11" type="ORF">HERILL_LOCUS14491</name>
</gene>
<dbReference type="InterPro" id="IPR035979">
    <property type="entry name" value="RBD_domain_sf"/>
</dbReference>
<dbReference type="PROSITE" id="PS50076">
    <property type="entry name" value="DNAJ_2"/>
    <property type="match status" value="1"/>
</dbReference>
<keyword evidence="5" id="KW-0143">Chaperone</keyword>
<dbReference type="GO" id="GO:0005737">
    <property type="term" value="C:cytoplasm"/>
    <property type="evidence" value="ECO:0007669"/>
    <property type="project" value="UniProtKB-SubCell"/>
</dbReference>
<dbReference type="GO" id="GO:0000390">
    <property type="term" value="P:spliceosomal complex disassembly"/>
    <property type="evidence" value="ECO:0007669"/>
    <property type="project" value="TreeGrafter"/>
</dbReference>
<keyword evidence="6" id="KW-0539">Nucleus</keyword>
<dbReference type="EMBL" id="LR899014">
    <property type="protein sequence ID" value="CAD7092102.1"/>
    <property type="molecule type" value="Genomic_DNA"/>
</dbReference>
<dbReference type="FunFam" id="1.10.287.110:FF:000059">
    <property type="entry name" value="dnaJ homolog subfamily C member 17"/>
    <property type="match status" value="1"/>
</dbReference>
<dbReference type="InterPro" id="IPR012677">
    <property type="entry name" value="Nucleotide-bd_a/b_plait_sf"/>
</dbReference>
<dbReference type="InParanoid" id="A0A7R8Z3L3"/>
<evidence type="ECO:0000256" key="3">
    <source>
        <dbReference type="ARBA" id="ARBA00022490"/>
    </source>
</evidence>
<dbReference type="InterPro" id="IPR052094">
    <property type="entry name" value="Pre-mRNA-splicing_ERAD"/>
</dbReference>
<dbReference type="AlphaFoldDB" id="A0A7R8Z3L3"/>
<dbReference type="InterPro" id="IPR000504">
    <property type="entry name" value="RRM_dom"/>
</dbReference>
<proteinExistence type="predicted"/>
<dbReference type="Pfam" id="PF00226">
    <property type="entry name" value="DnaJ"/>
    <property type="match status" value="1"/>
</dbReference>
<dbReference type="InterPro" id="IPR034254">
    <property type="entry name" value="DNAJC17_RRM"/>
</dbReference>
<dbReference type="Proteomes" id="UP000594454">
    <property type="component" value="Chromosome 6"/>
</dbReference>
<evidence type="ECO:0000256" key="7">
    <source>
        <dbReference type="ARBA" id="ARBA00053783"/>
    </source>
</evidence>
<dbReference type="InterPro" id="IPR001623">
    <property type="entry name" value="DnaJ_domain"/>
</dbReference>
<evidence type="ECO:0000256" key="6">
    <source>
        <dbReference type="ARBA" id="ARBA00023242"/>
    </source>
</evidence>
<sequence>MVDVKKYSDVDFYGLLAIDISASEAEIRKAYRKKALECHPDKNPDNPKAAELFHELSKALEILSDASARAAYDKVLNAKKAAELRNKQLDSKRQKLKAELEQREREANSKLVKGPSKSYNVQKTPEEQLKDEIERLRKEGSRLLEEEQELMRQQLREERLKREHHFDSSQHRIKIKWKAAKDDPTNGGYNEETLRTYLKKYGEIVAMVVSSQKKGSALVEFKTQDAGEMAVSYEKGNLANPLTLQWIGNPPSKHGSSSTSSITDRDYESLVLRQMRQAEERKRLIEQMMKEEADS</sequence>
<evidence type="ECO:0000256" key="4">
    <source>
        <dbReference type="ARBA" id="ARBA00022884"/>
    </source>
</evidence>